<dbReference type="Gene3D" id="1.10.10.10">
    <property type="entry name" value="Winged helix-like DNA-binding domain superfamily/Winged helix DNA-binding domain"/>
    <property type="match status" value="1"/>
</dbReference>
<evidence type="ECO:0000256" key="4">
    <source>
        <dbReference type="ARBA" id="ARBA00023163"/>
    </source>
</evidence>
<dbReference type="OrthoDB" id="7506954at2"/>
<dbReference type="PANTHER" id="PTHR30126:SF98">
    <property type="entry name" value="HTH-TYPE TRANSCRIPTIONAL ACTIVATOR BAUR"/>
    <property type="match status" value="1"/>
</dbReference>
<keyword evidence="2" id="KW-0805">Transcription regulation</keyword>
<accession>A0A271K8H7</accession>
<dbReference type="Proteomes" id="UP000215931">
    <property type="component" value="Unassembled WGS sequence"/>
</dbReference>
<dbReference type="Pfam" id="PF03466">
    <property type="entry name" value="LysR_substrate"/>
    <property type="match status" value="1"/>
</dbReference>
<evidence type="ECO:0000313" key="7">
    <source>
        <dbReference type="Proteomes" id="UP000215931"/>
    </source>
</evidence>
<dbReference type="CDD" id="cd05466">
    <property type="entry name" value="PBP2_LTTR_substrate"/>
    <property type="match status" value="1"/>
</dbReference>
<dbReference type="Gene3D" id="3.40.190.10">
    <property type="entry name" value="Periplasmic binding protein-like II"/>
    <property type="match status" value="2"/>
</dbReference>
<evidence type="ECO:0000256" key="1">
    <source>
        <dbReference type="ARBA" id="ARBA00009437"/>
    </source>
</evidence>
<comment type="caution">
    <text evidence="6">The sequence shown here is derived from an EMBL/GenBank/DDBJ whole genome shotgun (WGS) entry which is preliminary data.</text>
</comment>
<dbReference type="SUPFAM" id="SSF46785">
    <property type="entry name" value="Winged helix' DNA-binding domain"/>
    <property type="match status" value="1"/>
</dbReference>
<dbReference type="InterPro" id="IPR005119">
    <property type="entry name" value="LysR_subst-bd"/>
</dbReference>
<keyword evidence="4" id="KW-0804">Transcription</keyword>
<name>A0A271K8H7_9HYPH</name>
<dbReference type="InterPro" id="IPR036390">
    <property type="entry name" value="WH_DNA-bd_sf"/>
</dbReference>
<dbReference type="PANTHER" id="PTHR30126">
    <property type="entry name" value="HTH-TYPE TRANSCRIPTIONAL REGULATOR"/>
    <property type="match status" value="1"/>
</dbReference>
<dbReference type="InterPro" id="IPR036388">
    <property type="entry name" value="WH-like_DNA-bd_sf"/>
</dbReference>
<dbReference type="AlphaFoldDB" id="A0A271K8H7"/>
<dbReference type="InterPro" id="IPR000847">
    <property type="entry name" value="LysR_HTH_N"/>
</dbReference>
<keyword evidence="3" id="KW-0238">DNA-binding</keyword>
<reference evidence="6 7" key="1">
    <citation type="submission" date="2017-08" db="EMBL/GenBank/DDBJ databases">
        <title>Mesorhizobium wenxinae sp. nov., a novel rhizobial species isolated from root nodules of chickpea (Cicer arietinum L.).</title>
        <authorList>
            <person name="Zhang J."/>
        </authorList>
    </citation>
    <scope>NUCLEOTIDE SEQUENCE [LARGE SCALE GENOMIC DNA]</scope>
    <source>
        <strain evidence="7">WYCCWR 10019</strain>
    </source>
</reference>
<evidence type="ECO:0000259" key="5">
    <source>
        <dbReference type="PROSITE" id="PS50931"/>
    </source>
</evidence>
<dbReference type="GO" id="GO:0000976">
    <property type="term" value="F:transcription cis-regulatory region binding"/>
    <property type="evidence" value="ECO:0007669"/>
    <property type="project" value="TreeGrafter"/>
</dbReference>
<organism evidence="6 7">
    <name type="scientific">Mesorhizobium wenxiniae</name>
    <dbReference type="NCBI Taxonomy" id="2014805"/>
    <lineage>
        <taxon>Bacteria</taxon>
        <taxon>Pseudomonadati</taxon>
        <taxon>Pseudomonadota</taxon>
        <taxon>Alphaproteobacteria</taxon>
        <taxon>Hyphomicrobiales</taxon>
        <taxon>Phyllobacteriaceae</taxon>
        <taxon>Mesorhizobium</taxon>
    </lineage>
</organism>
<proteinExistence type="inferred from homology"/>
<keyword evidence="7" id="KW-1185">Reference proteome</keyword>
<protein>
    <recommendedName>
        <fullName evidence="5">HTH lysR-type domain-containing protein</fullName>
    </recommendedName>
</protein>
<sequence length="307" mass="33901">MKQDIPPLHDVDIRLLRIFKSVVECRGFSAAEETLGVGRSTISKHVADLEARLSIRLCERGRAGFSVTSHGQIVYEATIELLDSLDHFRSQISVAKGRLSGSINLWVMDSTQFEVRNPLAQALASFNRREGAVIININTADPEAVEEAVINRQANVGVTIANSDMPGLTYRAVGSETTSLYAASNHPVNTLTGGERIKDVDLEKFDFVTRGYLRSEPTLRGRRWKSTAIAFHVEANLQLVLSGQYLGVIPDHIAAPWVKNGELIRLPLPEAQSTSTIFAVFRTRSKSLPVVTAMVEDIANAYRMTRK</sequence>
<gene>
    <name evidence="6" type="ORF">CIT31_29160</name>
</gene>
<dbReference type="Pfam" id="PF00126">
    <property type="entry name" value="HTH_1"/>
    <property type="match status" value="1"/>
</dbReference>
<evidence type="ECO:0000256" key="3">
    <source>
        <dbReference type="ARBA" id="ARBA00023125"/>
    </source>
</evidence>
<dbReference type="PROSITE" id="PS50931">
    <property type="entry name" value="HTH_LYSR"/>
    <property type="match status" value="1"/>
</dbReference>
<evidence type="ECO:0000256" key="2">
    <source>
        <dbReference type="ARBA" id="ARBA00023015"/>
    </source>
</evidence>
<dbReference type="EMBL" id="NPKH01000037">
    <property type="protein sequence ID" value="PAP92058.1"/>
    <property type="molecule type" value="Genomic_DNA"/>
</dbReference>
<dbReference type="GO" id="GO:0003700">
    <property type="term" value="F:DNA-binding transcription factor activity"/>
    <property type="evidence" value="ECO:0007669"/>
    <property type="project" value="InterPro"/>
</dbReference>
<comment type="similarity">
    <text evidence="1">Belongs to the LysR transcriptional regulatory family.</text>
</comment>
<dbReference type="SUPFAM" id="SSF53850">
    <property type="entry name" value="Periplasmic binding protein-like II"/>
    <property type="match status" value="1"/>
</dbReference>
<dbReference type="RefSeq" id="WP_095521383.1">
    <property type="nucleotide sequence ID" value="NZ_NPKH01000037.1"/>
</dbReference>
<evidence type="ECO:0000313" key="6">
    <source>
        <dbReference type="EMBL" id="PAP92058.1"/>
    </source>
</evidence>
<feature type="domain" description="HTH lysR-type" evidence="5">
    <location>
        <begin position="11"/>
        <end position="68"/>
    </location>
</feature>